<dbReference type="InterPro" id="IPR002156">
    <property type="entry name" value="RNaseH_domain"/>
</dbReference>
<dbReference type="InterPro" id="IPR044730">
    <property type="entry name" value="RNase_H-like_dom_plant"/>
</dbReference>
<dbReference type="Gene3D" id="3.60.10.10">
    <property type="entry name" value="Endonuclease/exonuclease/phosphatase"/>
    <property type="match status" value="1"/>
</dbReference>
<dbReference type="Pfam" id="PF13456">
    <property type="entry name" value="RVT_3"/>
    <property type="match status" value="1"/>
</dbReference>
<accession>A0ABR2DFE1</accession>
<dbReference type="PANTHER" id="PTHR33710:SF64">
    <property type="entry name" value="ENDONUCLEASE_EXONUCLEASE_PHOSPHATASE DOMAIN-CONTAINING PROTEIN"/>
    <property type="match status" value="1"/>
</dbReference>
<feature type="domain" description="RNase H type-1" evidence="1">
    <location>
        <begin position="228"/>
        <end position="310"/>
    </location>
</feature>
<dbReference type="SUPFAM" id="SSF56219">
    <property type="entry name" value="DNase I-like"/>
    <property type="match status" value="1"/>
</dbReference>
<dbReference type="InterPro" id="IPR036397">
    <property type="entry name" value="RNaseH_sf"/>
</dbReference>
<dbReference type="EMBL" id="JBBPBM010000030">
    <property type="protein sequence ID" value="KAK8535416.1"/>
    <property type="molecule type" value="Genomic_DNA"/>
</dbReference>
<dbReference type="Proteomes" id="UP001472677">
    <property type="component" value="Unassembled WGS sequence"/>
</dbReference>
<reference evidence="2 3" key="1">
    <citation type="journal article" date="2024" name="G3 (Bethesda)">
        <title>Genome assembly of Hibiscus sabdariffa L. provides insights into metabolisms of medicinal natural products.</title>
        <authorList>
            <person name="Kim T."/>
        </authorList>
    </citation>
    <scope>NUCLEOTIDE SEQUENCE [LARGE SCALE GENOMIC DNA]</scope>
    <source>
        <strain evidence="2">TK-2024</strain>
        <tissue evidence="2">Old leaves</tissue>
    </source>
</reference>
<gene>
    <name evidence="2" type="ORF">V6N12_056934</name>
</gene>
<keyword evidence="3" id="KW-1185">Reference proteome</keyword>
<dbReference type="PANTHER" id="PTHR33710">
    <property type="entry name" value="BNAC02G09200D PROTEIN"/>
    <property type="match status" value="1"/>
</dbReference>
<dbReference type="InterPro" id="IPR036691">
    <property type="entry name" value="Endo/exonu/phosph_ase_sf"/>
</dbReference>
<evidence type="ECO:0000313" key="3">
    <source>
        <dbReference type="Proteomes" id="UP001472677"/>
    </source>
</evidence>
<sequence>MEVLKNFIQETGLVDLPLKGGAFTWSSLRNPPTLIRLDRFLVSSDFLSTFQSFEEHLLHKSISDHNAISLINDVYNWGPRSFKFFNYQLDERGFVDMVISNVHGATGGRKNVGVLKVLKGAKVAIKEWSVKNNNFSGKSIEALQKGIKELEFLQTQGLGDANSLKEIVDLRVRTRVALWFKAKFPDSLCFVDDLISDPSIGDGLGAFKRRILKQQAWEAPPIGFLKLNVDGAMVSDCSKGGIGGIVCNNLGVCLDSFSLPIGPGPPIMVELEAINHSLRDFLSNRGFKKFRLILETDCSVAIDWISNSVPWSEGIVK</sequence>
<organism evidence="2 3">
    <name type="scientific">Hibiscus sabdariffa</name>
    <name type="common">roselle</name>
    <dbReference type="NCBI Taxonomy" id="183260"/>
    <lineage>
        <taxon>Eukaryota</taxon>
        <taxon>Viridiplantae</taxon>
        <taxon>Streptophyta</taxon>
        <taxon>Embryophyta</taxon>
        <taxon>Tracheophyta</taxon>
        <taxon>Spermatophyta</taxon>
        <taxon>Magnoliopsida</taxon>
        <taxon>eudicotyledons</taxon>
        <taxon>Gunneridae</taxon>
        <taxon>Pentapetalae</taxon>
        <taxon>rosids</taxon>
        <taxon>malvids</taxon>
        <taxon>Malvales</taxon>
        <taxon>Malvaceae</taxon>
        <taxon>Malvoideae</taxon>
        <taxon>Hibiscus</taxon>
    </lineage>
</organism>
<dbReference type="Gene3D" id="3.30.420.10">
    <property type="entry name" value="Ribonuclease H-like superfamily/Ribonuclease H"/>
    <property type="match status" value="1"/>
</dbReference>
<name>A0ABR2DFE1_9ROSI</name>
<evidence type="ECO:0000259" key="1">
    <source>
        <dbReference type="Pfam" id="PF13456"/>
    </source>
</evidence>
<dbReference type="CDD" id="cd06222">
    <property type="entry name" value="RNase_H_like"/>
    <property type="match status" value="1"/>
</dbReference>
<comment type="caution">
    <text evidence="2">The sequence shown here is derived from an EMBL/GenBank/DDBJ whole genome shotgun (WGS) entry which is preliminary data.</text>
</comment>
<protein>
    <recommendedName>
        <fullName evidence="1">RNase H type-1 domain-containing protein</fullName>
    </recommendedName>
</protein>
<dbReference type="SUPFAM" id="SSF53098">
    <property type="entry name" value="Ribonuclease H-like"/>
    <property type="match status" value="1"/>
</dbReference>
<proteinExistence type="predicted"/>
<dbReference type="InterPro" id="IPR012337">
    <property type="entry name" value="RNaseH-like_sf"/>
</dbReference>
<evidence type="ECO:0000313" key="2">
    <source>
        <dbReference type="EMBL" id="KAK8535416.1"/>
    </source>
</evidence>